<sequence>MWAPSKPIPAGPVPAPVAKVPGLVGSLSHRSVANCWGVIFSPDFTWPNVCPPSFEAFAAVALLRRNAPECRPSSRSAFSFGTSTLEFTASGARPDFAFSDSGVPAVFDRIVVAVAVLDLPRMNVPPVAAIAEPDIATTSATTDTPSAPRPRPR</sequence>
<organism evidence="1">
    <name type="scientific">freshwater metagenome</name>
    <dbReference type="NCBI Taxonomy" id="449393"/>
    <lineage>
        <taxon>unclassified sequences</taxon>
        <taxon>metagenomes</taxon>
        <taxon>ecological metagenomes</taxon>
    </lineage>
</organism>
<protein>
    <submittedName>
        <fullName evidence="1">Unannotated protein</fullName>
    </submittedName>
</protein>
<evidence type="ECO:0000313" key="1">
    <source>
        <dbReference type="EMBL" id="CAB4962713.1"/>
    </source>
</evidence>
<name>A0A6J7L740_9ZZZZ</name>
<reference evidence="1" key="1">
    <citation type="submission" date="2020-05" db="EMBL/GenBank/DDBJ databases">
        <authorList>
            <person name="Chiriac C."/>
            <person name="Salcher M."/>
            <person name="Ghai R."/>
            <person name="Kavagutti S V."/>
        </authorList>
    </citation>
    <scope>NUCLEOTIDE SEQUENCE</scope>
</reference>
<gene>
    <name evidence="1" type="ORF">UFOPK3773_02099</name>
</gene>
<dbReference type="AlphaFoldDB" id="A0A6J7L740"/>
<dbReference type="EMBL" id="CAFBNF010000324">
    <property type="protein sequence ID" value="CAB4962713.1"/>
    <property type="molecule type" value="Genomic_DNA"/>
</dbReference>
<proteinExistence type="predicted"/>
<accession>A0A6J7L740</accession>